<dbReference type="InterPro" id="IPR037488">
    <property type="entry name" value="At2g33490-like"/>
</dbReference>
<dbReference type="InterPro" id="IPR027267">
    <property type="entry name" value="AH/BAR_dom_sf"/>
</dbReference>
<dbReference type="InterPro" id="IPR004148">
    <property type="entry name" value="BAR_dom"/>
</dbReference>
<sequence>MKSSLRKLRALGRHRSDPKETSESWTQAQQDELMQASQDMLDMRNCYDSLLSAAAATANSAYEFAEALREMGTCLLERTAASDDKESGKVLLMLGKAQFELQKLVDSYRVHIVQTITTPSESLLKELQTVEEMKRQCDDKRDLYQFMLAAQKEKGSSKSVKGENVSSQKLQVAKEDFDEVANLFVFRLKSLKQGQSHSLLTQAARHHAAQLNFFRKGVKSLELVEPQVKVLADQQHIDYQFSGLEDDNTGEEDDNGYVFDDNDDDELRFNYIQNIQGQGVSLSRNSTEENFDRIQTDFTSLSTVPWAGSQSAPILADKLEASERTNQPPSTRKLHTYALPTPEDAKISVSNSTNPDSTVRLDSKGGLPTQLWYSTPLEQSKLTKEAKVEPLSPKRVSNAQTVLKESNINSNPIKMPPPLVEGLSLPQFHPHDTFDTKRTKRQAFSGPLPSQARTTKPVSSAADTFLSEQQYLPSARRRQASVSPNASPPPMLSPRINELHELPRPPSFASNPTRSSTLVGHSAPLVSRGPEFSVANHRLSITLQRASPLPIPPVVMARSFSIPSSGQRTPVLTVSKLLEVPRNVDTHEDISPPLTPISLTSPQLASGVTTQSTKSKGESYRS</sequence>
<feature type="domain" description="BAR" evidence="2">
    <location>
        <begin position="44"/>
        <end position="228"/>
    </location>
</feature>
<feature type="compositionally biased region" description="Polar residues" evidence="1">
    <location>
        <begin position="348"/>
        <end position="357"/>
    </location>
</feature>
<feature type="region of interest" description="Disordered" evidence="1">
    <location>
        <begin position="584"/>
        <end position="622"/>
    </location>
</feature>
<gene>
    <name evidence="3" type="ORF">M6B38_286020</name>
</gene>
<evidence type="ECO:0000313" key="3">
    <source>
        <dbReference type="EMBL" id="KAJ6845756.1"/>
    </source>
</evidence>
<keyword evidence="4" id="KW-1185">Reference proteome</keyword>
<evidence type="ECO:0000259" key="2">
    <source>
        <dbReference type="Pfam" id="PF03114"/>
    </source>
</evidence>
<feature type="compositionally biased region" description="Basic residues" evidence="1">
    <location>
        <begin position="1"/>
        <end position="13"/>
    </location>
</feature>
<comment type="caution">
    <text evidence="3">The sequence shown here is derived from an EMBL/GenBank/DDBJ whole genome shotgun (WGS) entry which is preliminary data.</text>
</comment>
<reference evidence="3" key="1">
    <citation type="journal article" date="2023" name="GigaByte">
        <title>Genome assembly of the bearded iris, Iris pallida Lam.</title>
        <authorList>
            <person name="Bruccoleri R.E."/>
            <person name="Oakeley E.J."/>
            <person name="Faust A.M.E."/>
            <person name="Altorfer M."/>
            <person name="Dessus-Babus S."/>
            <person name="Burckhardt D."/>
            <person name="Oertli M."/>
            <person name="Naumann U."/>
            <person name="Petersen F."/>
            <person name="Wong J."/>
        </authorList>
    </citation>
    <scope>NUCLEOTIDE SEQUENCE</scope>
    <source>
        <strain evidence="3">GSM-AAB239-AS_SAM_17_03QT</strain>
    </source>
</reference>
<organism evidence="3 4">
    <name type="scientific">Iris pallida</name>
    <name type="common">Sweet iris</name>
    <dbReference type="NCBI Taxonomy" id="29817"/>
    <lineage>
        <taxon>Eukaryota</taxon>
        <taxon>Viridiplantae</taxon>
        <taxon>Streptophyta</taxon>
        <taxon>Embryophyta</taxon>
        <taxon>Tracheophyta</taxon>
        <taxon>Spermatophyta</taxon>
        <taxon>Magnoliopsida</taxon>
        <taxon>Liliopsida</taxon>
        <taxon>Asparagales</taxon>
        <taxon>Iridaceae</taxon>
        <taxon>Iridoideae</taxon>
        <taxon>Irideae</taxon>
        <taxon>Iris</taxon>
    </lineage>
</organism>
<dbReference type="CDD" id="cd07307">
    <property type="entry name" value="BAR"/>
    <property type="match status" value="1"/>
</dbReference>
<dbReference type="GO" id="GO:0005737">
    <property type="term" value="C:cytoplasm"/>
    <property type="evidence" value="ECO:0007669"/>
    <property type="project" value="InterPro"/>
</dbReference>
<evidence type="ECO:0000256" key="1">
    <source>
        <dbReference type="SAM" id="MobiDB-lite"/>
    </source>
</evidence>
<feature type="region of interest" description="Disordered" evidence="1">
    <location>
        <begin position="345"/>
        <end position="365"/>
    </location>
</feature>
<dbReference type="Proteomes" id="UP001140949">
    <property type="component" value="Unassembled WGS sequence"/>
</dbReference>
<dbReference type="Gene3D" id="1.20.1270.60">
    <property type="entry name" value="Arfaptin homology (AH) domain/BAR domain"/>
    <property type="match status" value="1"/>
</dbReference>
<dbReference type="SUPFAM" id="SSF103657">
    <property type="entry name" value="BAR/IMD domain-like"/>
    <property type="match status" value="1"/>
</dbReference>
<feature type="compositionally biased region" description="Polar residues" evidence="1">
    <location>
        <begin position="451"/>
        <end position="472"/>
    </location>
</feature>
<accession>A0AAX6HXJ6</accession>
<dbReference type="EMBL" id="JANAVB010005799">
    <property type="protein sequence ID" value="KAJ6845756.1"/>
    <property type="molecule type" value="Genomic_DNA"/>
</dbReference>
<feature type="region of interest" description="Disordered" evidence="1">
    <location>
        <begin position="439"/>
        <end position="520"/>
    </location>
</feature>
<proteinExistence type="predicted"/>
<feature type="region of interest" description="Disordered" evidence="1">
    <location>
        <begin position="1"/>
        <end position="27"/>
    </location>
</feature>
<name>A0AAX6HXJ6_IRIPA</name>
<dbReference type="PANTHER" id="PTHR34119">
    <property type="entry name" value="HYDROXYPROLINE-RICH GLYCOPROTEIN-LIKE"/>
    <property type="match status" value="1"/>
</dbReference>
<dbReference type="Pfam" id="PF03114">
    <property type="entry name" value="BAR"/>
    <property type="match status" value="1"/>
</dbReference>
<evidence type="ECO:0000313" key="4">
    <source>
        <dbReference type="Proteomes" id="UP001140949"/>
    </source>
</evidence>
<feature type="compositionally biased region" description="Polar residues" evidence="1">
    <location>
        <begin position="508"/>
        <end position="519"/>
    </location>
</feature>
<dbReference type="PANTHER" id="PTHR34119:SF1">
    <property type="entry name" value="OS04G0394700 PROTEIN"/>
    <property type="match status" value="1"/>
</dbReference>
<protein>
    <recommendedName>
        <fullName evidence="2">BAR domain-containing protein</fullName>
    </recommendedName>
</protein>
<reference evidence="3" key="2">
    <citation type="submission" date="2023-04" db="EMBL/GenBank/DDBJ databases">
        <authorList>
            <person name="Bruccoleri R.E."/>
            <person name="Oakeley E.J."/>
            <person name="Faust A.-M."/>
            <person name="Dessus-Babus S."/>
            <person name="Altorfer M."/>
            <person name="Burckhardt D."/>
            <person name="Oertli M."/>
            <person name="Naumann U."/>
            <person name="Petersen F."/>
            <person name="Wong J."/>
        </authorList>
    </citation>
    <scope>NUCLEOTIDE SEQUENCE</scope>
    <source>
        <strain evidence="3">GSM-AAB239-AS_SAM_17_03QT</strain>
        <tissue evidence="3">Leaf</tissue>
    </source>
</reference>
<feature type="compositionally biased region" description="Polar residues" evidence="1">
    <location>
        <begin position="603"/>
        <end position="614"/>
    </location>
</feature>
<dbReference type="AlphaFoldDB" id="A0AAX6HXJ6"/>